<gene>
    <name evidence="2" type="ORF">BcepIL02_gp06</name>
</gene>
<dbReference type="OrthoDB" id="5920at10239"/>
<protein>
    <submittedName>
        <fullName evidence="2">RecT-like protein</fullName>
    </submittedName>
</protein>
<dbReference type="InterPro" id="IPR004590">
    <property type="entry name" value="ssDNA_annealing_RecT"/>
</dbReference>
<dbReference type="RefSeq" id="YP_002922678.1">
    <property type="nucleotide sequence ID" value="NC_012743.2"/>
</dbReference>
<dbReference type="EMBL" id="FJ937737">
    <property type="protein sequence ID" value="ACR14999.1"/>
    <property type="molecule type" value="Genomic_DNA"/>
</dbReference>
<feature type="compositionally biased region" description="Low complexity" evidence="1">
    <location>
        <begin position="269"/>
        <end position="286"/>
    </location>
</feature>
<evidence type="ECO:0000256" key="1">
    <source>
        <dbReference type="SAM" id="MobiDB-lite"/>
    </source>
</evidence>
<dbReference type="GO" id="GO:0006259">
    <property type="term" value="P:DNA metabolic process"/>
    <property type="evidence" value="ECO:0007669"/>
    <property type="project" value="InterPro"/>
</dbReference>
<dbReference type="Proteomes" id="UP000001481">
    <property type="component" value="Segment"/>
</dbReference>
<dbReference type="NCBIfam" id="TIGR00616">
    <property type="entry name" value="rect"/>
    <property type="match status" value="1"/>
</dbReference>
<dbReference type="GeneID" id="7943890"/>
<dbReference type="InterPro" id="IPR018330">
    <property type="entry name" value="RecT_fam"/>
</dbReference>
<evidence type="ECO:0000313" key="2">
    <source>
        <dbReference type="EMBL" id="ACR14999.1"/>
    </source>
</evidence>
<accession>C5IHJ8</accession>
<reference evidence="2 3" key="1">
    <citation type="journal article" date="2011" name="J. Bacteriol.">
        <title>Genomes and Characterization of Phages Bcep22 and BcepIL02, Founders of a Novel Phage Type in Burkholderia cenocepacia.</title>
        <authorList>
            <person name="Gill J.J."/>
            <person name="Summer E.J."/>
            <person name="Russell W.K."/>
            <person name="Cologna S.M."/>
            <person name="Carlile T.M."/>
            <person name="Fuller A.C."/>
            <person name="Kitsopoulos K."/>
            <person name="Mebane L.M."/>
            <person name="Parkinson B.N."/>
            <person name="Sullivan D."/>
            <person name="Carmody L.A."/>
            <person name="Gonzalez C.F."/>
            <person name="Lipuma J.J."/>
            <person name="Young R."/>
        </authorList>
    </citation>
    <scope>NUCLEOTIDE SEQUENCE [LARGE SCALE GENOMIC DNA]</scope>
</reference>
<proteinExistence type="predicted"/>
<keyword evidence="3" id="KW-1185">Reference proteome</keyword>
<dbReference type="GO" id="GO:0003677">
    <property type="term" value="F:DNA binding"/>
    <property type="evidence" value="ECO:0007669"/>
    <property type="project" value="InterPro"/>
</dbReference>
<feature type="region of interest" description="Disordered" evidence="1">
    <location>
        <begin position="269"/>
        <end position="342"/>
    </location>
</feature>
<dbReference type="Pfam" id="PF03837">
    <property type="entry name" value="RecT"/>
    <property type="match status" value="1"/>
</dbReference>
<name>C5IHJ8_9CAUD</name>
<organism evidence="2 3">
    <name type="scientific">Burkholderia phage BcepIL02</name>
    <dbReference type="NCBI Taxonomy" id="2886898"/>
    <lineage>
        <taxon>Viruses</taxon>
        <taxon>Duplodnaviria</taxon>
        <taxon>Heunggongvirae</taxon>
        <taxon>Uroviricota</taxon>
        <taxon>Caudoviricetes</taxon>
        <taxon>Lessievirus</taxon>
        <taxon>Lessievirus bcepil02</taxon>
    </lineage>
</organism>
<feature type="compositionally biased region" description="Low complexity" evidence="1">
    <location>
        <begin position="312"/>
        <end position="334"/>
    </location>
</feature>
<dbReference type="KEGG" id="vg:7943890"/>
<evidence type="ECO:0000313" key="3">
    <source>
        <dbReference type="Proteomes" id="UP000001481"/>
    </source>
</evidence>
<sequence length="342" mass="37830">MSEQMSNEQQPAEQKPTPYIEFREKLNRGIRVEIEKALPPDIDVDRFIRTVLTSVQMNPDLLYANRQSLMNACMRAAQDGLFPDGREAVLNIYNTKVKVRDGNNRLIEEWVPMVQYLPMVRGILKVMRNSGEVANIDAAAVYAKDHFRFVRGDDPRIEHEPYLGDDDPGPVVAAYMIVKLSNGEVRREVMPRRDIEKTRLASKNAEGANSPWTKWYDQMAIKGVIKRGAKLLPASSDRLDRVIDHDNEASGFDAFNQRGVDASAITQEAATAPAAPAAPATPATPAVTDQRAEQDQRRPSRMQSIVSKSRTAEPVAATRPAAGARAAAAGLPTEQMPLEAAE</sequence>